<evidence type="ECO:0000256" key="2">
    <source>
        <dbReference type="ARBA" id="ARBA00022692"/>
    </source>
</evidence>
<feature type="transmembrane region" description="Helical" evidence="6">
    <location>
        <begin position="82"/>
        <end position="103"/>
    </location>
</feature>
<dbReference type="Pfam" id="PF01098">
    <property type="entry name" value="FTSW_RODA_SPOVE"/>
    <property type="match status" value="1"/>
</dbReference>
<dbReference type="RefSeq" id="WP_382167083.1">
    <property type="nucleotide sequence ID" value="NZ_JBHTBR010000005.1"/>
</dbReference>
<keyword evidence="6" id="KW-1003">Cell membrane</keyword>
<evidence type="ECO:0000256" key="6">
    <source>
        <dbReference type="HAMAP-Rule" id="MF_02079"/>
    </source>
</evidence>
<keyword evidence="6" id="KW-0997">Cell inner membrane</keyword>
<comment type="function">
    <text evidence="6">Peptidoglycan polymerase that is essential for cell wall elongation.</text>
</comment>
<proteinExistence type="inferred from homology"/>
<comment type="caution">
    <text evidence="7">The sequence shown here is derived from an EMBL/GenBank/DDBJ whole genome shotgun (WGS) entry which is preliminary data.</text>
</comment>
<keyword evidence="6" id="KW-0328">Glycosyltransferase</keyword>
<comment type="subcellular location">
    <subcellularLocation>
        <location evidence="6">Cell inner membrane</location>
        <topology evidence="6">Multi-pass membrane protein</topology>
    </subcellularLocation>
    <subcellularLocation>
        <location evidence="1">Membrane</location>
        <topology evidence="1">Multi-pass membrane protein</topology>
    </subcellularLocation>
</comment>
<dbReference type="EMBL" id="JBHTBR010000005">
    <property type="protein sequence ID" value="MFC7291845.1"/>
    <property type="molecule type" value="Genomic_DNA"/>
</dbReference>
<keyword evidence="6" id="KW-0573">Peptidoglycan synthesis</keyword>
<dbReference type="PANTHER" id="PTHR30474">
    <property type="entry name" value="CELL CYCLE PROTEIN"/>
    <property type="match status" value="1"/>
</dbReference>
<comment type="catalytic activity">
    <reaction evidence="6">
        <text>[GlcNAc-(1-&gt;4)-Mur2Ac(oyl-L-Ala-gamma-D-Glu-L-Lys-D-Ala-D-Ala)](n)-di-trans,octa-cis-undecaprenyl diphosphate + beta-D-GlcNAc-(1-&gt;4)-Mur2Ac(oyl-L-Ala-gamma-D-Glu-L-Lys-D-Ala-D-Ala)-di-trans,octa-cis-undecaprenyl diphosphate = [GlcNAc-(1-&gt;4)-Mur2Ac(oyl-L-Ala-gamma-D-Glu-L-Lys-D-Ala-D-Ala)](n+1)-di-trans,octa-cis-undecaprenyl diphosphate + di-trans,octa-cis-undecaprenyl diphosphate + H(+)</text>
        <dbReference type="Rhea" id="RHEA:23708"/>
        <dbReference type="Rhea" id="RHEA-COMP:9602"/>
        <dbReference type="Rhea" id="RHEA-COMP:9603"/>
        <dbReference type="ChEBI" id="CHEBI:15378"/>
        <dbReference type="ChEBI" id="CHEBI:58405"/>
        <dbReference type="ChEBI" id="CHEBI:60033"/>
        <dbReference type="ChEBI" id="CHEBI:78435"/>
        <dbReference type="EC" id="2.4.99.28"/>
    </reaction>
</comment>
<name>A0ABW2ILW5_9PROT</name>
<reference evidence="8" key="1">
    <citation type="journal article" date="2019" name="Int. J. Syst. Evol. Microbiol.">
        <title>The Global Catalogue of Microorganisms (GCM) 10K type strain sequencing project: providing services to taxonomists for standard genome sequencing and annotation.</title>
        <authorList>
            <consortium name="The Broad Institute Genomics Platform"/>
            <consortium name="The Broad Institute Genome Sequencing Center for Infectious Disease"/>
            <person name="Wu L."/>
            <person name="Ma J."/>
        </authorList>
    </citation>
    <scope>NUCLEOTIDE SEQUENCE [LARGE SCALE GENOMIC DNA]</scope>
    <source>
        <strain evidence="8">CCUG 51308</strain>
    </source>
</reference>
<feature type="transmembrane region" description="Helical" evidence="6">
    <location>
        <begin position="190"/>
        <end position="208"/>
    </location>
</feature>
<evidence type="ECO:0000256" key="4">
    <source>
        <dbReference type="ARBA" id="ARBA00022989"/>
    </source>
</evidence>
<protein>
    <recommendedName>
        <fullName evidence="6">Peptidoglycan glycosyltransferase MrdB</fullName>
        <shortName evidence="6">PGT</shortName>
        <ecNumber evidence="6">2.4.99.28</ecNumber>
    </recommendedName>
    <alternativeName>
        <fullName evidence="6">Cell elongation protein RodA</fullName>
    </alternativeName>
    <alternativeName>
        <fullName evidence="6">Cell wall polymerase</fullName>
    </alternativeName>
    <alternativeName>
        <fullName evidence="6">Peptidoglycan polymerase</fullName>
        <shortName evidence="6">PG polymerase</shortName>
    </alternativeName>
</protein>
<dbReference type="InterPro" id="IPR011923">
    <property type="entry name" value="RodA/MrdB"/>
</dbReference>
<sequence length="379" mass="41033">MRIIAEKMSVRDKLLNLHWSLLLTIIAIASFGTAVLVSVTLKDASMADIPWQHMTRFIGVLVFTIGMAIAPLRVWAMIAYPAYLGSLLLLVGVELFGTVGGGAQRWLDIGPVLIQPSEFMKIAILLALARYYHQASENKELNIGNHIIAGLIIIIPTVLVLKQPDLGTSLMLAATGGMVIFFAGLSWRIIITGAIVALLSIWPVYQFGLKDYQKERVYTFLDPSRDPLGAGYQLQQAKIAIGSGGLQGKGFMQGTQSQNNYIPEQHTDFIFTIIAEEFGFVGSMSLLTAWAVALIFGLFIANRSTTIFGSLAAAGVVATLAFYVVVNIGMVMGLMPVVGVPLPLISHGGTAMMTVMIGFSILLMVHIHRDQSLVLKGIL</sequence>
<keyword evidence="2 6" id="KW-0812">Transmembrane</keyword>
<feature type="transmembrane region" description="Helical" evidence="6">
    <location>
        <begin position="344"/>
        <end position="365"/>
    </location>
</feature>
<feature type="transmembrane region" description="Helical" evidence="6">
    <location>
        <begin position="109"/>
        <end position="129"/>
    </location>
</feature>
<feature type="transmembrane region" description="Helical" evidence="6">
    <location>
        <begin position="141"/>
        <end position="160"/>
    </location>
</feature>
<dbReference type="NCBIfam" id="TIGR02210">
    <property type="entry name" value="rodA_shape"/>
    <property type="match status" value="1"/>
</dbReference>
<dbReference type="Proteomes" id="UP001596492">
    <property type="component" value="Unassembled WGS sequence"/>
</dbReference>
<feature type="transmembrane region" description="Helical" evidence="6">
    <location>
        <begin position="21"/>
        <end position="41"/>
    </location>
</feature>
<dbReference type="HAMAP" id="MF_02079">
    <property type="entry name" value="PGT_RodA"/>
    <property type="match status" value="1"/>
</dbReference>
<dbReference type="EC" id="2.4.99.28" evidence="6"/>
<feature type="transmembrane region" description="Helical" evidence="6">
    <location>
        <begin position="278"/>
        <end position="300"/>
    </location>
</feature>
<comment type="similarity">
    <text evidence="6">Belongs to the SEDS family. MrdB/RodA subfamily.</text>
</comment>
<feature type="transmembrane region" description="Helical" evidence="6">
    <location>
        <begin position="53"/>
        <end position="75"/>
    </location>
</feature>
<keyword evidence="6" id="KW-0961">Cell wall biogenesis/degradation</keyword>
<keyword evidence="3 6" id="KW-0133">Cell shape</keyword>
<dbReference type="InterPro" id="IPR001182">
    <property type="entry name" value="FtsW/RodA"/>
</dbReference>
<evidence type="ECO:0000256" key="3">
    <source>
        <dbReference type="ARBA" id="ARBA00022960"/>
    </source>
</evidence>
<evidence type="ECO:0000256" key="5">
    <source>
        <dbReference type="ARBA" id="ARBA00023136"/>
    </source>
</evidence>
<gene>
    <name evidence="6 7" type="primary">rodA</name>
    <name evidence="6" type="synonym">mrdB</name>
    <name evidence="7" type="ORF">ACFQS8_09480</name>
</gene>
<comment type="pathway">
    <text evidence="6">Cell wall biogenesis; peptidoglycan biosynthesis.</text>
</comment>
<organism evidence="7 8">
    <name type="scientific">Hirschia litorea</name>
    <dbReference type="NCBI Taxonomy" id="1199156"/>
    <lineage>
        <taxon>Bacteria</taxon>
        <taxon>Pseudomonadati</taxon>
        <taxon>Pseudomonadota</taxon>
        <taxon>Alphaproteobacteria</taxon>
        <taxon>Hyphomonadales</taxon>
        <taxon>Hyphomonadaceae</taxon>
        <taxon>Hirschia</taxon>
    </lineage>
</organism>
<evidence type="ECO:0000256" key="1">
    <source>
        <dbReference type="ARBA" id="ARBA00004141"/>
    </source>
</evidence>
<keyword evidence="5 6" id="KW-0472">Membrane</keyword>
<evidence type="ECO:0000313" key="7">
    <source>
        <dbReference type="EMBL" id="MFC7291845.1"/>
    </source>
</evidence>
<accession>A0ABW2ILW5</accession>
<dbReference type="PANTHER" id="PTHR30474:SF1">
    <property type="entry name" value="PEPTIDOGLYCAN GLYCOSYLTRANSFERASE MRDB"/>
    <property type="match status" value="1"/>
</dbReference>
<keyword evidence="8" id="KW-1185">Reference proteome</keyword>
<feature type="transmembrane region" description="Helical" evidence="6">
    <location>
        <begin position="166"/>
        <end position="183"/>
    </location>
</feature>
<keyword evidence="4 6" id="KW-1133">Transmembrane helix</keyword>
<evidence type="ECO:0000313" key="8">
    <source>
        <dbReference type="Proteomes" id="UP001596492"/>
    </source>
</evidence>
<feature type="transmembrane region" description="Helical" evidence="6">
    <location>
        <begin position="307"/>
        <end position="332"/>
    </location>
</feature>
<keyword evidence="6" id="KW-0808">Transferase</keyword>